<dbReference type="AlphaFoldDB" id="A0A7R7VFV6"/>
<dbReference type="GeneID" id="66978299"/>
<feature type="region of interest" description="Disordered" evidence="1">
    <location>
        <begin position="15"/>
        <end position="54"/>
    </location>
</feature>
<reference evidence="2" key="2">
    <citation type="submission" date="2021-02" db="EMBL/GenBank/DDBJ databases">
        <title>Aspergillus chevalieri M1 genome sequence.</title>
        <authorList>
            <person name="Kadooka C."/>
            <person name="Mori K."/>
            <person name="Futagami T."/>
        </authorList>
    </citation>
    <scope>NUCLEOTIDE SEQUENCE</scope>
    <source>
        <strain evidence="2">M1</strain>
    </source>
</reference>
<keyword evidence="3" id="KW-1185">Reference proteome</keyword>
<accession>A0A7R7VFV6</accession>
<dbReference type="EMBL" id="AP024416">
    <property type="protein sequence ID" value="BCR83940.1"/>
    <property type="molecule type" value="Genomic_DNA"/>
</dbReference>
<dbReference type="KEGG" id="ache:ACHE_11342A"/>
<evidence type="ECO:0000313" key="3">
    <source>
        <dbReference type="Proteomes" id="UP000637239"/>
    </source>
</evidence>
<gene>
    <name evidence="2" type="ORF">ACHE_11342A</name>
</gene>
<feature type="region of interest" description="Disordered" evidence="1">
    <location>
        <begin position="144"/>
        <end position="181"/>
    </location>
</feature>
<protein>
    <submittedName>
        <fullName evidence="2">Uncharacterized protein</fullName>
    </submittedName>
</protein>
<feature type="region of interest" description="Disordered" evidence="1">
    <location>
        <begin position="88"/>
        <end position="115"/>
    </location>
</feature>
<proteinExistence type="predicted"/>
<evidence type="ECO:0000256" key="1">
    <source>
        <dbReference type="SAM" id="MobiDB-lite"/>
    </source>
</evidence>
<organism evidence="2 3">
    <name type="scientific">Aspergillus chevalieri</name>
    <name type="common">Eurotium chevalieri</name>
    <dbReference type="NCBI Taxonomy" id="182096"/>
    <lineage>
        <taxon>Eukaryota</taxon>
        <taxon>Fungi</taxon>
        <taxon>Dikarya</taxon>
        <taxon>Ascomycota</taxon>
        <taxon>Pezizomycotina</taxon>
        <taxon>Eurotiomycetes</taxon>
        <taxon>Eurotiomycetidae</taxon>
        <taxon>Eurotiales</taxon>
        <taxon>Aspergillaceae</taxon>
        <taxon>Aspergillus</taxon>
        <taxon>Aspergillus subgen. Aspergillus</taxon>
    </lineage>
</organism>
<name>A0A7R7VFV6_ASPCH</name>
<sequence length="236" mass="26137">MGLFSGFCCCLPRSSAPTQDMVEQSPARPVPLQSGQNDQSQDHTHSGTPNGMVAYTGNLNIRDYQGYTPTIPLPRYTPRPMSIREKTIEGHMRSSSPELGVRAESDTSASSDEKQRYLYEYDHRDSRDGGLTADDVSSAFSFQSSYGNTSTATRETPPPPYSAGVSPTPYSAGVSPTPSRRTTVSVSSAMLRQQQMVNIAQPQPVFQRPEWMIRSPRCSVDIGEEVEVRRFSWESR</sequence>
<dbReference type="Proteomes" id="UP000637239">
    <property type="component" value="Chromosome 1"/>
</dbReference>
<evidence type="ECO:0000313" key="2">
    <source>
        <dbReference type="EMBL" id="BCR83940.1"/>
    </source>
</evidence>
<reference evidence="2" key="1">
    <citation type="submission" date="2021-01" db="EMBL/GenBank/DDBJ databases">
        <authorList>
            <consortium name="Aspergillus chevalieri M1 genome sequencing consortium"/>
            <person name="Kazuki M."/>
            <person name="Futagami T."/>
        </authorList>
    </citation>
    <scope>NUCLEOTIDE SEQUENCE</scope>
    <source>
        <strain evidence="2">M1</strain>
    </source>
</reference>
<feature type="compositionally biased region" description="Basic and acidic residues" evidence="1">
    <location>
        <begin position="101"/>
        <end position="115"/>
    </location>
</feature>
<dbReference type="RefSeq" id="XP_043132462.1">
    <property type="nucleotide sequence ID" value="XM_043275901.1"/>
</dbReference>
<feature type="compositionally biased region" description="Polar residues" evidence="1">
    <location>
        <begin position="144"/>
        <end position="154"/>
    </location>
</feature>